<evidence type="ECO:0000313" key="2">
    <source>
        <dbReference type="Proteomes" id="UP000597507"/>
    </source>
</evidence>
<dbReference type="AlphaFoldDB" id="A0A8J2ZDS5"/>
<protein>
    <submittedName>
        <fullName evidence="1">Uncharacterized protein</fullName>
    </submittedName>
</protein>
<name>A0A8J2ZDS5_9PROT</name>
<gene>
    <name evidence="1" type="ORF">GCM10010964_31680</name>
</gene>
<keyword evidence="2" id="KW-1185">Reference proteome</keyword>
<sequence length="131" mass="13552">MLVPLALAACATAAGFDARMRALVGLEEAELVRAIGIPDGEYRTPDGRRFLQYERLGVRGPVQVEPVFGLGFGYGFGGWRGTGVGVGTGLAFSPAYIHPPPGCSVTFEIAGGRVAGYTWRGGGCVAVPPPA</sequence>
<reference evidence="1 2" key="1">
    <citation type="journal article" date="2014" name="Int. J. Syst. Evol. Microbiol.">
        <title>Complete genome sequence of Corynebacterium casei LMG S-19264T (=DSM 44701T), isolated from a smear-ripened cheese.</title>
        <authorList>
            <consortium name="US DOE Joint Genome Institute (JGI-PGF)"/>
            <person name="Walter F."/>
            <person name="Albersmeier A."/>
            <person name="Kalinowski J."/>
            <person name="Ruckert C."/>
        </authorList>
    </citation>
    <scope>NUCLEOTIDE SEQUENCE [LARGE SCALE GENOMIC DNA]</scope>
    <source>
        <strain evidence="1 2">CGMCC 1.16330</strain>
    </source>
</reference>
<evidence type="ECO:0000313" key="1">
    <source>
        <dbReference type="EMBL" id="GGG41842.1"/>
    </source>
</evidence>
<dbReference type="Proteomes" id="UP000597507">
    <property type="component" value="Unassembled WGS sequence"/>
</dbReference>
<proteinExistence type="predicted"/>
<dbReference type="EMBL" id="BMKS01000010">
    <property type="protein sequence ID" value="GGG41842.1"/>
    <property type="molecule type" value="Genomic_DNA"/>
</dbReference>
<accession>A0A8J2ZDS5</accession>
<organism evidence="1 2">
    <name type="scientific">Caldovatus sediminis</name>
    <dbReference type="NCBI Taxonomy" id="2041189"/>
    <lineage>
        <taxon>Bacteria</taxon>
        <taxon>Pseudomonadati</taxon>
        <taxon>Pseudomonadota</taxon>
        <taxon>Alphaproteobacteria</taxon>
        <taxon>Acetobacterales</taxon>
        <taxon>Roseomonadaceae</taxon>
        <taxon>Caldovatus</taxon>
    </lineage>
</organism>
<comment type="caution">
    <text evidence="1">The sequence shown here is derived from an EMBL/GenBank/DDBJ whole genome shotgun (WGS) entry which is preliminary data.</text>
</comment>